<dbReference type="InterPro" id="IPR029058">
    <property type="entry name" value="AB_hydrolase_fold"/>
</dbReference>
<name>A0A516X5H0_9ACTN</name>
<dbReference type="EMBL" id="CP041765">
    <property type="protein sequence ID" value="QDQ98322.1"/>
    <property type="molecule type" value="Genomic_DNA"/>
</dbReference>
<protein>
    <submittedName>
        <fullName evidence="2">Esterase family protein</fullName>
    </submittedName>
</protein>
<proteinExistence type="predicted"/>
<organism evidence="2 3">
    <name type="scientific">Tomitella fengzijianii</name>
    <dbReference type="NCBI Taxonomy" id="2597660"/>
    <lineage>
        <taxon>Bacteria</taxon>
        <taxon>Bacillati</taxon>
        <taxon>Actinomycetota</taxon>
        <taxon>Actinomycetes</taxon>
        <taxon>Mycobacteriales</taxon>
        <taxon>Tomitella</taxon>
    </lineage>
</organism>
<keyword evidence="3" id="KW-1185">Reference proteome</keyword>
<dbReference type="PANTHER" id="PTHR48098">
    <property type="entry name" value="ENTEROCHELIN ESTERASE-RELATED"/>
    <property type="match status" value="1"/>
</dbReference>
<accession>A0A516X5H0</accession>
<evidence type="ECO:0000313" key="2">
    <source>
        <dbReference type="EMBL" id="QDQ98322.1"/>
    </source>
</evidence>
<evidence type="ECO:0000256" key="1">
    <source>
        <dbReference type="SAM" id="SignalP"/>
    </source>
</evidence>
<feature type="signal peptide" evidence="1">
    <location>
        <begin position="1"/>
        <end position="24"/>
    </location>
</feature>
<dbReference type="Pfam" id="PF00756">
    <property type="entry name" value="Esterase"/>
    <property type="match status" value="1"/>
</dbReference>
<gene>
    <name evidence="2" type="ORF">FO059_14640</name>
</gene>
<dbReference type="InterPro" id="IPR050583">
    <property type="entry name" value="Mycobacterial_A85_antigen"/>
</dbReference>
<dbReference type="Gene3D" id="3.40.50.1820">
    <property type="entry name" value="alpha/beta hydrolase"/>
    <property type="match status" value="1"/>
</dbReference>
<keyword evidence="1" id="KW-0732">Signal</keyword>
<dbReference type="OrthoDB" id="4510758at2"/>
<dbReference type="AlphaFoldDB" id="A0A516X5H0"/>
<sequence length="334" mass="35431">MGIRSRVGSAVAAAALAASSLALGTAVAPAAAQAPSAPAATGAVTASEQVTDRLVRLEVHSPSMGRDVPVMVMLPAHDDGPHGVYYLLDGNSGQTESNNWLDPDRGDAARFFADKDVYTVYPVGGTGTLYTDWQQEHPKFGTVKWETFLTQELPPVIDARFDTNGKNAIGGISSGAEGALMLAERNPGLYQAVAGYSGCYNTLEPLGKEITDLVVINGNANSELMWGPYGSPDWHAHDLFANAAGLRGTTVYLSSGNGLPGPHEKPGVPQLERRVVIGGLLEAGSNLCTNQLVPVLQNAGVHVVRSAQPVGEHDWPYWRDELARSWPVIEARLQ</sequence>
<dbReference type="InterPro" id="IPR000801">
    <property type="entry name" value="Esterase-like"/>
</dbReference>
<dbReference type="SUPFAM" id="SSF53474">
    <property type="entry name" value="alpha/beta-Hydrolases"/>
    <property type="match status" value="1"/>
</dbReference>
<reference evidence="2 3" key="2">
    <citation type="submission" date="2019-07" db="EMBL/GenBank/DDBJ databases">
        <authorList>
            <person name="Huang Y."/>
        </authorList>
    </citation>
    <scope>NUCLEOTIDE SEQUENCE [LARGE SCALE GENOMIC DNA]</scope>
    <source>
        <strain evidence="2 3">HY188</strain>
    </source>
</reference>
<dbReference type="Proteomes" id="UP000317344">
    <property type="component" value="Chromosome"/>
</dbReference>
<feature type="chain" id="PRO_5039498370" evidence="1">
    <location>
        <begin position="25"/>
        <end position="334"/>
    </location>
</feature>
<reference evidence="2 3" key="1">
    <citation type="submission" date="2019-07" db="EMBL/GenBank/DDBJ databases">
        <title>Tomitella cavernea sp. nov., an actinomycete isolated from soil.</title>
        <authorList>
            <person name="Cheng J."/>
        </authorList>
    </citation>
    <scope>NUCLEOTIDE SEQUENCE [LARGE SCALE GENOMIC DNA]</scope>
    <source>
        <strain evidence="2 3">HY188</strain>
    </source>
</reference>
<dbReference type="GO" id="GO:0016747">
    <property type="term" value="F:acyltransferase activity, transferring groups other than amino-acyl groups"/>
    <property type="evidence" value="ECO:0007669"/>
    <property type="project" value="TreeGrafter"/>
</dbReference>
<evidence type="ECO:0000313" key="3">
    <source>
        <dbReference type="Proteomes" id="UP000317344"/>
    </source>
</evidence>
<dbReference type="PANTHER" id="PTHR48098:SF1">
    <property type="entry name" value="DIACYLGLYCEROL ACYLTRANSFERASE_MYCOLYLTRANSFERASE AG85A"/>
    <property type="match status" value="1"/>
</dbReference>
<dbReference type="KEGG" id="toy:FO059_14640"/>